<dbReference type="Gene3D" id="2.40.10.220">
    <property type="entry name" value="predicted glycosyltransferase like domains"/>
    <property type="match status" value="1"/>
</dbReference>
<protein>
    <submittedName>
        <fullName evidence="2">PilZ domain-containing protein</fullName>
    </submittedName>
</protein>
<dbReference type="EMBL" id="AWFH01000056">
    <property type="protein sequence ID" value="KCZ58455.1"/>
    <property type="molecule type" value="Genomic_DNA"/>
</dbReference>
<comment type="caution">
    <text evidence="3">The sequence shown here is derived from an EMBL/GenBank/DDBJ whole genome shotgun (WGS) entry which is preliminary data.</text>
</comment>
<dbReference type="RefSeq" id="WP_051602821.1">
    <property type="nucleotide sequence ID" value="NZ_AWFH01000056.1"/>
</dbReference>
<gene>
    <name evidence="2" type="ORF">DD728_13870</name>
    <name evidence="3" type="ORF">HY36_08730</name>
</gene>
<dbReference type="Proteomes" id="UP000024547">
    <property type="component" value="Unassembled WGS sequence"/>
</dbReference>
<dbReference type="SUPFAM" id="SSF141371">
    <property type="entry name" value="PilZ domain-like"/>
    <property type="match status" value="1"/>
</dbReference>
<evidence type="ECO:0000313" key="3">
    <source>
        <dbReference type="EMBL" id="KCZ58455.1"/>
    </source>
</evidence>
<name>A0A059DY03_9PROT</name>
<dbReference type="Proteomes" id="UP000263957">
    <property type="component" value="Unassembled WGS sequence"/>
</dbReference>
<dbReference type="EMBL" id="DOGS01000278">
    <property type="protein sequence ID" value="HBQ49940.1"/>
    <property type="molecule type" value="Genomic_DNA"/>
</dbReference>
<organism evidence="3 4">
    <name type="scientific">Hyphomonas atlantica</name>
    <dbReference type="NCBI Taxonomy" id="1280948"/>
    <lineage>
        <taxon>Bacteria</taxon>
        <taxon>Pseudomonadati</taxon>
        <taxon>Pseudomonadota</taxon>
        <taxon>Alphaproteobacteria</taxon>
        <taxon>Hyphomonadales</taxon>
        <taxon>Hyphomonadaceae</taxon>
        <taxon>Hyphomonas</taxon>
    </lineage>
</organism>
<evidence type="ECO:0000259" key="1">
    <source>
        <dbReference type="Pfam" id="PF07238"/>
    </source>
</evidence>
<accession>A0A059DY03</accession>
<dbReference type="GeneID" id="92498912"/>
<dbReference type="AlphaFoldDB" id="A0A059DY03"/>
<reference evidence="2 5" key="2">
    <citation type="journal article" date="2018" name="Nat. Biotechnol.">
        <title>A standardized bacterial taxonomy based on genome phylogeny substantially revises the tree of life.</title>
        <authorList>
            <person name="Parks D.H."/>
            <person name="Chuvochina M."/>
            <person name="Waite D.W."/>
            <person name="Rinke C."/>
            <person name="Skarshewski A."/>
            <person name="Chaumeil P.A."/>
            <person name="Hugenholtz P."/>
        </authorList>
    </citation>
    <scope>NUCLEOTIDE SEQUENCE [LARGE SCALE GENOMIC DNA]</scope>
    <source>
        <strain evidence="2">UBA10378</strain>
    </source>
</reference>
<evidence type="ECO:0000313" key="2">
    <source>
        <dbReference type="EMBL" id="HBQ49940.1"/>
    </source>
</evidence>
<reference evidence="3 4" key="1">
    <citation type="journal article" date="2014" name="Antonie Van Leeuwenhoek">
        <title>Hyphomonas beringensis sp. nov. and Hyphomonas chukchiensis sp. nov., isolated from surface seawater of the Bering Sea and Chukchi Sea.</title>
        <authorList>
            <person name="Li C."/>
            <person name="Lai Q."/>
            <person name="Li G."/>
            <person name="Dong C."/>
            <person name="Wang J."/>
            <person name="Liao Y."/>
            <person name="Shao Z."/>
        </authorList>
    </citation>
    <scope>NUCLEOTIDE SEQUENCE [LARGE SCALE GENOMIC DNA]</scope>
    <source>
        <strain evidence="3 4">22II1-22F38</strain>
    </source>
</reference>
<dbReference type="InterPro" id="IPR009875">
    <property type="entry name" value="PilZ_domain"/>
</dbReference>
<dbReference type="STRING" id="1280948.HY36_08730"/>
<proteinExistence type="predicted"/>
<feature type="domain" description="PilZ" evidence="1">
    <location>
        <begin position="19"/>
        <end position="95"/>
    </location>
</feature>
<dbReference type="PATRIC" id="fig|1280948.3.peg.2868"/>
<keyword evidence="4" id="KW-1185">Reference proteome</keyword>
<dbReference type="OrthoDB" id="7210926at2"/>
<dbReference type="Pfam" id="PF07238">
    <property type="entry name" value="PilZ"/>
    <property type="match status" value="1"/>
</dbReference>
<sequence>MTEERKVQENDGRGGKRMRLLRRGRIVLNQRHSSFDVGIRDLSATGAKLKLSEIWAVPDAFELQILKSDGSVELIVPCAKRWQSGILVGAQFVRPPR</sequence>
<dbReference type="GO" id="GO:0035438">
    <property type="term" value="F:cyclic-di-GMP binding"/>
    <property type="evidence" value="ECO:0007669"/>
    <property type="project" value="InterPro"/>
</dbReference>
<evidence type="ECO:0000313" key="4">
    <source>
        <dbReference type="Proteomes" id="UP000024547"/>
    </source>
</evidence>
<evidence type="ECO:0000313" key="5">
    <source>
        <dbReference type="Proteomes" id="UP000263957"/>
    </source>
</evidence>